<dbReference type="AlphaFoldDB" id="A0A5B9VTT7"/>
<dbReference type="EMBL" id="CP042997">
    <property type="protein sequence ID" value="QEH31946.1"/>
    <property type="molecule type" value="Genomic_DNA"/>
</dbReference>
<sequence>MLDWEETMSLTELLPSIRGLSRPEKLRLIQVLAAELAAAESPTPAPLAEGETYPVWSPYDAHEAAATLLNLLDEERPRP</sequence>
<name>A0A5B9VTT7_9BACT</name>
<evidence type="ECO:0008006" key="3">
    <source>
        <dbReference type="Google" id="ProtNLM"/>
    </source>
</evidence>
<reference evidence="1 2" key="1">
    <citation type="submission" date="2019-08" db="EMBL/GenBank/DDBJ databases">
        <title>Deep-cultivation of Planctomycetes and their phenomic and genomic characterization uncovers novel biology.</title>
        <authorList>
            <person name="Wiegand S."/>
            <person name="Jogler M."/>
            <person name="Boedeker C."/>
            <person name="Pinto D."/>
            <person name="Vollmers J."/>
            <person name="Rivas-Marin E."/>
            <person name="Kohn T."/>
            <person name="Peeters S.H."/>
            <person name="Heuer A."/>
            <person name="Rast P."/>
            <person name="Oberbeckmann S."/>
            <person name="Bunk B."/>
            <person name="Jeske O."/>
            <person name="Meyerdierks A."/>
            <person name="Storesund J.E."/>
            <person name="Kallscheuer N."/>
            <person name="Luecker S."/>
            <person name="Lage O.M."/>
            <person name="Pohl T."/>
            <person name="Merkel B.J."/>
            <person name="Hornburger P."/>
            <person name="Mueller R.-W."/>
            <person name="Bruemmer F."/>
            <person name="Labrenz M."/>
            <person name="Spormann A.M."/>
            <person name="Op den Camp H."/>
            <person name="Overmann J."/>
            <person name="Amann R."/>
            <person name="Jetten M.S.M."/>
            <person name="Mascher T."/>
            <person name="Medema M.H."/>
            <person name="Devos D.P."/>
            <person name="Kaster A.-K."/>
            <person name="Ovreas L."/>
            <person name="Rohde M."/>
            <person name="Galperin M.Y."/>
            <person name="Jogler C."/>
        </authorList>
    </citation>
    <scope>NUCLEOTIDE SEQUENCE [LARGE SCALE GENOMIC DNA]</scope>
    <source>
        <strain evidence="1 2">OJF2</strain>
    </source>
</reference>
<evidence type="ECO:0000313" key="1">
    <source>
        <dbReference type="EMBL" id="QEH31946.1"/>
    </source>
</evidence>
<organism evidence="1 2">
    <name type="scientific">Aquisphaera giovannonii</name>
    <dbReference type="NCBI Taxonomy" id="406548"/>
    <lineage>
        <taxon>Bacteria</taxon>
        <taxon>Pseudomonadati</taxon>
        <taxon>Planctomycetota</taxon>
        <taxon>Planctomycetia</taxon>
        <taxon>Isosphaerales</taxon>
        <taxon>Isosphaeraceae</taxon>
        <taxon>Aquisphaera</taxon>
    </lineage>
</organism>
<gene>
    <name evidence="1" type="ORF">OJF2_04130</name>
</gene>
<protein>
    <recommendedName>
        <fullName evidence="3">Addiction module component</fullName>
    </recommendedName>
</protein>
<dbReference type="Proteomes" id="UP000324233">
    <property type="component" value="Chromosome"/>
</dbReference>
<accession>A0A5B9VTT7</accession>
<dbReference type="KEGG" id="agv:OJF2_04130"/>
<evidence type="ECO:0000313" key="2">
    <source>
        <dbReference type="Proteomes" id="UP000324233"/>
    </source>
</evidence>
<keyword evidence="2" id="KW-1185">Reference proteome</keyword>
<proteinExistence type="predicted"/>